<gene>
    <name evidence="2" type="ORF">GCM10011386_22500</name>
</gene>
<feature type="transmembrane region" description="Helical" evidence="1">
    <location>
        <begin position="229"/>
        <end position="250"/>
    </location>
</feature>
<feature type="transmembrane region" description="Helical" evidence="1">
    <location>
        <begin position="204"/>
        <end position="223"/>
    </location>
</feature>
<sequence>MRDFIKKYEIWLFLTLAPLVNVVVSYAYSKGIISIDVYRLGRFYALMLLLVCVVMFTKGTEGIKDLFRPMSAWKVHPKWYLFSLLFPFVICAITLLIKSVYQGIEYASLLKFNFPPLGSSLFILNMAFMGEVVWVSYAIRELSKTIKPFYASQIIGLFWTGWWLPSVILNAGVIPNLPIWSLAFNMLGASGMCAVVYGKTKSGICVCILQFMLNLSLVTLPVSPSLGGILTYSVFGVIYFVVMLGFMYLMNPAKNFKTVKGTL</sequence>
<feature type="transmembrane region" description="Helical" evidence="1">
    <location>
        <begin position="12"/>
        <end position="29"/>
    </location>
</feature>
<dbReference type="EMBL" id="BMIK01000006">
    <property type="protein sequence ID" value="GGC29993.1"/>
    <property type="molecule type" value="Genomic_DNA"/>
</dbReference>
<keyword evidence="1" id="KW-0812">Transmembrane</keyword>
<protein>
    <recommendedName>
        <fullName evidence="4">CPBP family intramembrane metalloprotease</fullName>
    </recommendedName>
</protein>
<keyword evidence="3" id="KW-1185">Reference proteome</keyword>
<feature type="transmembrane region" description="Helical" evidence="1">
    <location>
        <begin position="41"/>
        <end position="58"/>
    </location>
</feature>
<dbReference type="Proteomes" id="UP000597338">
    <property type="component" value="Unassembled WGS sequence"/>
</dbReference>
<keyword evidence="1" id="KW-1133">Transmembrane helix</keyword>
<dbReference type="RefSeq" id="WP_188750678.1">
    <property type="nucleotide sequence ID" value="NZ_BMIK01000006.1"/>
</dbReference>
<comment type="caution">
    <text evidence="2">The sequence shown here is derived from an EMBL/GenBank/DDBJ whole genome shotgun (WGS) entry which is preliminary data.</text>
</comment>
<accession>A0ABQ1LX34</accession>
<feature type="transmembrane region" description="Helical" evidence="1">
    <location>
        <begin position="117"/>
        <end position="137"/>
    </location>
</feature>
<feature type="transmembrane region" description="Helical" evidence="1">
    <location>
        <begin position="79"/>
        <end position="97"/>
    </location>
</feature>
<proteinExistence type="predicted"/>
<feature type="transmembrane region" description="Helical" evidence="1">
    <location>
        <begin position="177"/>
        <end position="197"/>
    </location>
</feature>
<name>A0ABQ1LX34_9SPHI</name>
<evidence type="ECO:0000313" key="3">
    <source>
        <dbReference type="Proteomes" id="UP000597338"/>
    </source>
</evidence>
<keyword evidence="1" id="KW-0472">Membrane</keyword>
<evidence type="ECO:0008006" key="4">
    <source>
        <dbReference type="Google" id="ProtNLM"/>
    </source>
</evidence>
<reference evidence="3" key="1">
    <citation type="journal article" date="2019" name="Int. J. Syst. Evol. Microbiol.">
        <title>The Global Catalogue of Microorganisms (GCM) 10K type strain sequencing project: providing services to taxonomists for standard genome sequencing and annotation.</title>
        <authorList>
            <consortium name="The Broad Institute Genomics Platform"/>
            <consortium name="The Broad Institute Genome Sequencing Center for Infectious Disease"/>
            <person name="Wu L."/>
            <person name="Ma J."/>
        </authorList>
    </citation>
    <scope>NUCLEOTIDE SEQUENCE [LARGE SCALE GENOMIC DNA]</scope>
    <source>
        <strain evidence="3">CGMCC 1.15342</strain>
    </source>
</reference>
<evidence type="ECO:0000256" key="1">
    <source>
        <dbReference type="SAM" id="Phobius"/>
    </source>
</evidence>
<feature type="transmembrane region" description="Helical" evidence="1">
    <location>
        <begin position="149"/>
        <end position="171"/>
    </location>
</feature>
<organism evidence="2 3">
    <name type="scientific">Parapedobacter defluvii</name>
    <dbReference type="NCBI Taxonomy" id="2045106"/>
    <lineage>
        <taxon>Bacteria</taxon>
        <taxon>Pseudomonadati</taxon>
        <taxon>Bacteroidota</taxon>
        <taxon>Sphingobacteriia</taxon>
        <taxon>Sphingobacteriales</taxon>
        <taxon>Sphingobacteriaceae</taxon>
        <taxon>Parapedobacter</taxon>
    </lineage>
</organism>
<evidence type="ECO:0000313" key="2">
    <source>
        <dbReference type="EMBL" id="GGC29993.1"/>
    </source>
</evidence>